<sequence>MGTVAGLELQREESGRIKEEDDEQKSGLLQGLEHAWCTSSPISIHIALSLIVAGTKGPTRDQFLSFLKSKSIYDLNSLAFDLVTCVLAAESPNVGPRLSFTNGLWVDNSLPFKPQFKQVVGTAYKAALKQVDFESNPDEARVHYNK</sequence>
<protein>
    <recommendedName>
        <fullName evidence="2">Serpin domain-containing protein</fullName>
    </recommendedName>
</protein>
<dbReference type="AlphaFoldDB" id="A0AAW1WTW6"/>
<dbReference type="Gene3D" id="3.30.497.10">
    <property type="entry name" value="Antithrombin, subunit I, domain 2"/>
    <property type="match status" value="1"/>
</dbReference>
<dbReference type="GO" id="GO:0004867">
    <property type="term" value="F:serine-type endopeptidase inhibitor activity"/>
    <property type="evidence" value="ECO:0007669"/>
    <property type="project" value="InterPro"/>
</dbReference>
<dbReference type="InterPro" id="IPR042178">
    <property type="entry name" value="Serpin_sf_1"/>
</dbReference>
<name>A0AAW1WTW6_RUBAR</name>
<accession>A0AAW1WTW6</accession>
<evidence type="ECO:0000259" key="2">
    <source>
        <dbReference type="Pfam" id="PF00079"/>
    </source>
</evidence>
<organism evidence="3 4">
    <name type="scientific">Rubus argutus</name>
    <name type="common">Southern blackberry</name>
    <dbReference type="NCBI Taxonomy" id="59490"/>
    <lineage>
        <taxon>Eukaryota</taxon>
        <taxon>Viridiplantae</taxon>
        <taxon>Streptophyta</taxon>
        <taxon>Embryophyta</taxon>
        <taxon>Tracheophyta</taxon>
        <taxon>Spermatophyta</taxon>
        <taxon>Magnoliopsida</taxon>
        <taxon>eudicotyledons</taxon>
        <taxon>Gunneridae</taxon>
        <taxon>Pentapetalae</taxon>
        <taxon>rosids</taxon>
        <taxon>fabids</taxon>
        <taxon>Rosales</taxon>
        <taxon>Rosaceae</taxon>
        <taxon>Rosoideae</taxon>
        <taxon>Rosoideae incertae sedis</taxon>
        <taxon>Rubus</taxon>
    </lineage>
</organism>
<dbReference type="InterPro" id="IPR000215">
    <property type="entry name" value="Serpin_fam"/>
</dbReference>
<keyword evidence="4" id="KW-1185">Reference proteome</keyword>
<dbReference type="InterPro" id="IPR036186">
    <property type="entry name" value="Serpin_sf"/>
</dbReference>
<evidence type="ECO:0000313" key="3">
    <source>
        <dbReference type="EMBL" id="KAK9927490.1"/>
    </source>
</evidence>
<evidence type="ECO:0000313" key="4">
    <source>
        <dbReference type="Proteomes" id="UP001457282"/>
    </source>
</evidence>
<dbReference type="Proteomes" id="UP001457282">
    <property type="component" value="Unassembled WGS sequence"/>
</dbReference>
<reference evidence="3 4" key="1">
    <citation type="journal article" date="2023" name="G3 (Bethesda)">
        <title>A chromosome-length genome assembly and annotation of blackberry (Rubus argutus, cv. 'Hillquist').</title>
        <authorList>
            <person name="Bruna T."/>
            <person name="Aryal R."/>
            <person name="Dudchenko O."/>
            <person name="Sargent D.J."/>
            <person name="Mead D."/>
            <person name="Buti M."/>
            <person name="Cavallini A."/>
            <person name="Hytonen T."/>
            <person name="Andres J."/>
            <person name="Pham M."/>
            <person name="Weisz D."/>
            <person name="Mascagni F."/>
            <person name="Usai G."/>
            <person name="Natali L."/>
            <person name="Bassil N."/>
            <person name="Fernandez G.E."/>
            <person name="Lomsadze A."/>
            <person name="Armour M."/>
            <person name="Olukolu B."/>
            <person name="Poorten T."/>
            <person name="Britton C."/>
            <person name="Davik J."/>
            <person name="Ashrafi H."/>
            <person name="Aiden E.L."/>
            <person name="Borodovsky M."/>
            <person name="Worthington M."/>
        </authorList>
    </citation>
    <scope>NUCLEOTIDE SEQUENCE [LARGE SCALE GENOMIC DNA]</scope>
    <source>
        <strain evidence="3">PI 553951</strain>
    </source>
</reference>
<dbReference type="PANTHER" id="PTHR11461">
    <property type="entry name" value="SERINE PROTEASE INHIBITOR, SERPIN"/>
    <property type="match status" value="1"/>
</dbReference>
<dbReference type="GO" id="GO:0005615">
    <property type="term" value="C:extracellular space"/>
    <property type="evidence" value="ECO:0007669"/>
    <property type="project" value="InterPro"/>
</dbReference>
<dbReference type="Pfam" id="PF00079">
    <property type="entry name" value="Serpin"/>
    <property type="match status" value="1"/>
</dbReference>
<comment type="caution">
    <text evidence="3">The sequence shown here is derived from an EMBL/GenBank/DDBJ whole genome shotgun (WGS) entry which is preliminary data.</text>
</comment>
<gene>
    <name evidence="3" type="ORF">M0R45_024671</name>
</gene>
<dbReference type="EMBL" id="JBEDUW010000005">
    <property type="protein sequence ID" value="KAK9927490.1"/>
    <property type="molecule type" value="Genomic_DNA"/>
</dbReference>
<proteinExistence type="inferred from homology"/>
<dbReference type="PANTHER" id="PTHR11461:SF211">
    <property type="entry name" value="GH10112P-RELATED"/>
    <property type="match status" value="1"/>
</dbReference>
<feature type="domain" description="Serpin" evidence="2">
    <location>
        <begin position="38"/>
        <end position="145"/>
    </location>
</feature>
<evidence type="ECO:0000256" key="1">
    <source>
        <dbReference type="ARBA" id="ARBA00009500"/>
    </source>
</evidence>
<dbReference type="InterPro" id="IPR023796">
    <property type="entry name" value="Serpin_dom"/>
</dbReference>
<dbReference type="SUPFAM" id="SSF56574">
    <property type="entry name" value="Serpins"/>
    <property type="match status" value="1"/>
</dbReference>
<comment type="similarity">
    <text evidence="1">Belongs to the serpin family.</text>
</comment>